<proteinExistence type="inferred from homology"/>
<comment type="similarity">
    <text evidence="1 3">Belongs to the short-chain dehydrogenases/reductases (SDR) family.</text>
</comment>
<evidence type="ECO:0000256" key="2">
    <source>
        <dbReference type="ARBA" id="ARBA00023002"/>
    </source>
</evidence>
<dbReference type="Proteomes" id="UP000295380">
    <property type="component" value="Unassembled WGS sequence"/>
</dbReference>
<comment type="caution">
    <text evidence="5">The sequence shown here is derived from an EMBL/GenBank/DDBJ whole genome shotgun (WGS) entry which is preliminary data.</text>
</comment>
<dbReference type="RefSeq" id="WP_133695539.1">
    <property type="nucleotide sequence ID" value="NZ_SOBR01000002.1"/>
</dbReference>
<dbReference type="AlphaFoldDB" id="A0A4R7NTF0"/>
<dbReference type="InterPro" id="IPR057326">
    <property type="entry name" value="KR_dom"/>
</dbReference>
<protein>
    <submittedName>
        <fullName evidence="5">Short-subunit dehydrogenase</fullName>
    </submittedName>
</protein>
<organism evidence="5 6">
    <name type="scientific">Chromohalobacter marismortui</name>
    <dbReference type="NCBI Taxonomy" id="42055"/>
    <lineage>
        <taxon>Bacteria</taxon>
        <taxon>Pseudomonadati</taxon>
        <taxon>Pseudomonadota</taxon>
        <taxon>Gammaproteobacteria</taxon>
        <taxon>Oceanospirillales</taxon>
        <taxon>Halomonadaceae</taxon>
        <taxon>Chromohalobacter</taxon>
    </lineage>
</organism>
<keyword evidence="6" id="KW-1185">Reference proteome</keyword>
<dbReference type="PROSITE" id="PS00061">
    <property type="entry name" value="ADH_SHORT"/>
    <property type="match status" value="1"/>
</dbReference>
<evidence type="ECO:0000313" key="5">
    <source>
        <dbReference type="EMBL" id="TDU23969.1"/>
    </source>
</evidence>
<dbReference type="PRINTS" id="PR00081">
    <property type="entry name" value="GDHRDH"/>
</dbReference>
<dbReference type="InterPro" id="IPR020904">
    <property type="entry name" value="Sc_DH/Rdtase_CS"/>
</dbReference>
<dbReference type="OrthoDB" id="7301144at2"/>
<gene>
    <name evidence="5" type="ORF">C8E00_102469</name>
</gene>
<dbReference type="GO" id="GO:0016491">
    <property type="term" value="F:oxidoreductase activity"/>
    <property type="evidence" value="ECO:0007669"/>
    <property type="project" value="UniProtKB-KW"/>
</dbReference>
<evidence type="ECO:0000313" key="6">
    <source>
        <dbReference type="Proteomes" id="UP000295380"/>
    </source>
</evidence>
<feature type="domain" description="Ketoreductase" evidence="4">
    <location>
        <begin position="6"/>
        <end position="182"/>
    </location>
</feature>
<evidence type="ECO:0000256" key="3">
    <source>
        <dbReference type="RuleBase" id="RU000363"/>
    </source>
</evidence>
<dbReference type="InterPro" id="IPR002347">
    <property type="entry name" value="SDR_fam"/>
</dbReference>
<dbReference type="PRINTS" id="PR00080">
    <property type="entry name" value="SDRFAMILY"/>
</dbReference>
<dbReference type="NCBIfam" id="NF006565">
    <property type="entry name" value="PRK09072.1"/>
    <property type="match status" value="1"/>
</dbReference>
<dbReference type="PANTHER" id="PTHR44196:SF1">
    <property type="entry name" value="DEHYDROGENASE_REDUCTASE SDR FAMILY MEMBER 7B"/>
    <property type="match status" value="1"/>
</dbReference>
<dbReference type="Gene3D" id="3.40.50.720">
    <property type="entry name" value="NAD(P)-binding Rossmann-like Domain"/>
    <property type="match status" value="1"/>
</dbReference>
<dbReference type="SUPFAM" id="SSF51735">
    <property type="entry name" value="NAD(P)-binding Rossmann-fold domains"/>
    <property type="match status" value="1"/>
</dbReference>
<dbReference type="EMBL" id="SOBR01000002">
    <property type="protein sequence ID" value="TDU23969.1"/>
    <property type="molecule type" value="Genomic_DNA"/>
</dbReference>
<dbReference type="PIRSF" id="PIRSF000126">
    <property type="entry name" value="11-beta-HSD1"/>
    <property type="match status" value="1"/>
</dbReference>
<accession>A0A4R7NTF0</accession>
<dbReference type="GO" id="GO:0016020">
    <property type="term" value="C:membrane"/>
    <property type="evidence" value="ECO:0007669"/>
    <property type="project" value="TreeGrafter"/>
</dbReference>
<name>A0A4R7NTF0_9GAMM</name>
<dbReference type="SMART" id="SM00822">
    <property type="entry name" value="PKS_KR"/>
    <property type="match status" value="1"/>
</dbReference>
<dbReference type="PANTHER" id="PTHR44196">
    <property type="entry name" value="DEHYDROGENASE/REDUCTASE SDR FAMILY MEMBER 7B"/>
    <property type="match status" value="1"/>
</dbReference>
<sequence length="261" mass="28344">MHWSERRILLTGASGGIGRALALALARRGARLLLAGRKPVALQALADALPVPAEWRAIDLCDTDARQRLVEAARELDIDMLINAAGVNHFGLFDAQSPESVSELIALNVTATLQLTQAMLPLLKVADEAWIVNLGSTFGAIGYPGYASYCTSKAALRGFSQALRRELADTRVHVHYVAPRATRTAMNDVTVDALNAELGNAMDSPAQVADAVLRAVERRAVERHLGWPERLFVRLNAVVPGVVDRALRRQLATIQRFADRA</sequence>
<dbReference type="Pfam" id="PF00106">
    <property type="entry name" value="adh_short"/>
    <property type="match status" value="1"/>
</dbReference>
<evidence type="ECO:0000256" key="1">
    <source>
        <dbReference type="ARBA" id="ARBA00006484"/>
    </source>
</evidence>
<reference evidence="5 6" key="1">
    <citation type="submission" date="2019-03" db="EMBL/GenBank/DDBJ databases">
        <title>Genomic Encyclopedia of Type Strains, Phase IV (KMG-IV): sequencing the most valuable type-strain genomes for metagenomic binning, comparative biology and taxonomic classification.</title>
        <authorList>
            <person name="Goeker M."/>
        </authorList>
    </citation>
    <scope>NUCLEOTIDE SEQUENCE [LARGE SCALE GENOMIC DNA]</scope>
    <source>
        <strain evidence="5 6">DSM 6770</strain>
    </source>
</reference>
<evidence type="ECO:0000259" key="4">
    <source>
        <dbReference type="SMART" id="SM00822"/>
    </source>
</evidence>
<keyword evidence="2" id="KW-0560">Oxidoreductase</keyword>
<dbReference type="InterPro" id="IPR036291">
    <property type="entry name" value="NAD(P)-bd_dom_sf"/>
</dbReference>